<feature type="signal peptide" evidence="1">
    <location>
        <begin position="1"/>
        <end position="24"/>
    </location>
</feature>
<name>A0A9P7A9A8_9AGAM</name>
<dbReference type="EMBL" id="JABBWE010000142">
    <property type="protein sequence ID" value="KAG1784483.1"/>
    <property type="molecule type" value="Genomic_DNA"/>
</dbReference>
<sequence>MMRPSFRVVLAVVAALAVSMVVSADGECQLISWPCESSEDCCRGFHWVKMPLRVIDKVSMNSFIQDSSLLTDWRGSQETTYICVRSHELQTTVRHVSASHWCSMVNGTT</sequence>
<evidence type="ECO:0000313" key="3">
    <source>
        <dbReference type="Proteomes" id="UP000719766"/>
    </source>
</evidence>
<evidence type="ECO:0000256" key="1">
    <source>
        <dbReference type="SAM" id="SignalP"/>
    </source>
</evidence>
<dbReference type="AlphaFoldDB" id="A0A9P7A9A8"/>
<proteinExistence type="predicted"/>
<dbReference type="GeneID" id="64603726"/>
<gene>
    <name evidence="2" type="ORF">HD556DRAFT_232175</name>
</gene>
<comment type="caution">
    <text evidence="2">The sequence shown here is derived from an EMBL/GenBank/DDBJ whole genome shotgun (WGS) entry which is preliminary data.</text>
</comment>
<dbReference type="Proteomes" id="UP000719766">
    <property type="component" value="Unassembled WGS sequence"/>
</dbReference>
<accession>A0A9P7A9A8</accession>
<dbReference type="RefSeq" id="XP_041151968.1">
    <property type="nucleotide sequence ID" value="XM_041309962.1"/>
</dbReference>
<protein>
    <submittedName>
        <fullName evidence="2">Uncharacterized protein</fullName>
    </submittedName>
</protein>
<evidence type="ECO:0000313" key="2">
    <source>
        <dbReference type="EMBL" id="KAG1784483.1"/>
    </source>
</evidence>
<organism evidence="2 3">
    <name type="scientific">Suillus plorans</name>
    <dbReference type="NCBI Taxonomy" id="116603"/>
    <lineage>
        <taxon>Eukaryota</taxon>
        <taxon>Fungi</taxon>
        <taxon>Dikarya</taxon>
        <taxon>Basidiomycota</taxon>
        <taxon>Agaricomycotina</taxon>
        <taxon>Agaricomycetes</taxon>
        <taxon>Agaricomycetidae</taxon>
        <taxon>Boletales</taxon>
        <taxon>Suillineae</taxon>
        <taxon>Suillaceae</taxon>
        <taxon>Suillus</taxon>
    </lineage>
</organism>
<reference evidence="2" key="1">
    <citation type="journal article" date="2020" name="New Phytol.">
        <title>Comparative genomics reveals dynamic genome evolution in host specialist ectomycorrhizal fungi.</title>
        <authorList>
            <person name="Lofgren L.A."/>
            <person name="Nguyen N.H."/>
            <person name="Vilgalys R."/>
            <person name="Ruytinx J."/>
            <person name="Liao H.L."/>
            <person name="Branco S."/>
            <person name="Kuo A."/>
            <person name="LaButti K."/>
            <person name="Lipzen A."/>
            <person name="Andreopoulos W."/>
            <person name="Pangilinan J."/>
            <person name="Riley R."/>
            <person name="Hundley H."/>
            <person name="Na H."/>
            <person name="Barry K."/>
            <person name="Grigoriev I.V."/>
            <person name="Stajich J.E."/>
            <person name="Kennedy P.G."/>
        </authorList>
    </citation>
    <scope>NUCLEOTIDE SEQUENCE</scope>
    <source>
        <strain evidence="2">S12</strain>
    </source>
</reference>
<keyword evidence="3" id="KW-1185">Reference proteome</keyword>
<keyword evidence="1" id="KW-0732">Signal</keyword>
<feature type="chain" id="PRO_5040352627" evidence="1">
    <location>
        <begin position="25"/>
        <end position="109"/>
    </location>
</feature>